<feature type="region of interest" description="Disordered" evidence="14">
    <location>
        <begin position="2329"/>
        <end position="2352"/>
    </location>
</feature>
<dbReference type="SMART" id="SM00119">
    <property type="entry name" value="HECTc"/>
    <property type="match status" value="1"/>
</dbReference>
<reference evidence="17 18" key="1">
    <citation type="submission" date="2019-01" db="EMBL/GenBank/DDBJ databases">
        <title>Draft Genome and Complete Hox-Cluster Characterization of the Sterlet Sturgeon (Acipenser ruthenus).</title>
        <authorList>
            <person name="Wei Q."/>
        </authorList>
    </citation>
    <scope>NUCLEOTIDE SEQUENCE [LARGE SCALE GENOMIC DNA]</scope>
    <source>
        <strain evidence="17">WHYD16114868_AA</strain>
        <tissue evidence="17">Blood</tissue>
    </source>
</reference>
<feature type="compositionally biased region" description="Low complexity" evidence="14">
    <location>
        <begin position="922"/>
        <end position="936"/>
    </location>
</feature>
<dbReference type="InterPro" id="IPR009091">
    <property type="entry name" value="RCC1/BLIP-II"/>
</dbReference>
<keyword evidence="18" id="KW-1185">Reference proteome</keyword>
<organism evidence="17 18">
    <name type="scientific">Acipenser ruthenus</name>
    <name type="common">Sterlet sturgeon</name>
    <dbReference type="NCBI Taxonomy" id="7906"/>
    <lineage>
        <taxon>Eukaryota</taxon>
        <taxon>Metazoa</taxon>
        <taxon>Chordata</taxon>
        <taxon>Craniata</taxon>
        <taxon>Vertebrata</taxon>
        <taxon>Euteleostomi</taxon>
        <taxon>Actinopterygii</taxon>
        <taxon>Chondrostei</taxon>
        <taxon>Acipenseriformes</taxon>
        <taxon>Acipenseridae</taxon>
        <taxon>Acipenser</taxon>
    </lineage>
</organism>
<dbReference type="FunFam" id="3.90.1750.10:FF:000016">
    <property type="entry name" value="E3 ubiquitin-protein ligase UBR5 isoform X2"/>
    <property type="match status" value="1"/>
</dbReference>
<dbReference type="SMART" id="SM00355">
    <property type="entry name" value="ZnF_C2H2"/>
    <property type="match status" value="1"/>
</dbReference>
<dbReference type="SUPFAM" id="SSF50985">
    <property type="entry name" value="RCC1/BLIP-II"/>
    <property type="match status" value="1"/>
</dbReference>
<feature type="compositionally biased region" description="Polar residues" evidence="14">
    <location>
        <begin position="1740"/>
        <end position="1755"/>
    </location>
</feature>
<dbReference type="InterPro" id="IPR000358">
    <property type="entry name" value="RNR_small_fam"/>
</dbReference>
<comment type="similarity">
    <text evidence="2">Belongs to the ribonucleoside diphosphate reductase small chain family.</text>
</comment>
<dbReference type="Pfam" id="PF00268">
    <property type="entry name" value="Ribonuc_red_sm"/>
    <property type="match status" value="1"/>
</dbReference>
<feature type="compositionally biased region" description="Acidic residues" evidence="14">
    <location>
        <begin position="2201"/>
        <end position="2214"/>
    </location>
</feature>
<dbReference type="InterPro" id="IPR030475">
    <property type="entry name" value="RNR_small_AS"/>
</dbReference>
<feature type="region of interest" description="Disordered" evidence="14">
    <location>
        <begin position="891"/>
        <end position="955"/>
    </location>
</feature>
<sequence length="3196" mass="353511">MSMSCRWKAGPERYSELRPLTPSSDMSEEMEDSLVPGPGDFHASSFCMTPPYSPPNFEMSQKCVQTTQVSQIVPSRMPELGNPMGVNVNSSQGERHSVETSAVPVKQQKAQATSVIRHTADAFPCSRSSLPVKTESTLVEQTDTCWGPSQKSSSKEKKRLPCASVFPIRTLPAHVNQDLVLQQVVCSSPVITPSAVAGPLSAAISLPQGSVIVPSSSVNPVGVSPMPVICQMFPVPSTANPLVTTIVANTPARQQAVMCQPLMFMGTTVPKGSIMFVVPHSVIPKQLTTTPNGTKLSPIAPAPGFSIPVQKMTPQTDQSRIRSHICSHPGCGKTYFKSSHLKAHMRTHTGFLKAIFLTGAKHSQGTASKKQHVAKRIRSSKINKGFFSGSCEERTAPENIAGSIRFLHVIFFKFKIQDGRICRIGFAVQPDRLELGKPDGNDGSRWSSGVNGGGGGSSGRSSTAARDSRRQTRVIRTGRDRGSGLLGSQPQPVIPASVIPEELISQAQVVLQGKSRSVIIRELQRTNLDVNLAVNNLLSRDDEDGDDGDDTASESYLPGEDLMSLLDADIHSAHPSVIIDADAMFSEDISYFGYPSFRRSSLSRLGSSRERDSELLRERESVLRLRERRWLDGASFDAERGSTSREGELTLDKKNIPVQSPVSLGEELQWWPDKDGTKFVSIGALYSELVAVSTKGELYQWKWSEVEPYRNSQNPSMHHPRAAFLGLMSEKITLLSANSIRATVATENNKVATWVDDTLSTVASKLEHSTQTFPELQGERIVSLHCCALYTCAQLENCLYWWGVVPFSQRKKMLEKARAKNKKPKSSAGISSMPNITVGTQVCLRNNPLYHTGAVAFSINAGIPKVGVLMESVWNMNDSCRFQLRSPESLKNMEKTSKATETKTENKPESVKTEMGPPPSPASTCSDTSSIASSASLPYKRRRSTPAPKEEEKVNEEQWSLREVVFVEDVKNVPVGKVLKVDGAYVAVKFPGTSNSVSNQSTSTSDSDPSSLLQDCRLLRIDELQVVKTGGTPKVPDCFQRTPKKLCIPEKAEILAVNVDSKGVHAVLKTSNWVRYCIFDLATGKAEQENNFPTSSLAFLGQNERNVAIFTAGQESPVILRDGNGTIYPMAKDCMGGIRDPDWLDLPPISSLGMGVHSLTNLPANSTIKKKAAIIIMAVEKQTLMQHILRCDYEACRQYLMNLEQAVLLEQIPQSLNALLGHRCDGNRNILHACVAVCFPTSNKETKEEEEAERSERNTFAERLSAVEAIANAISVVSSNSSGNRTGSSSSRSLRLREMMRRSLRAAGLGRHESGPSSSDHQDPVSPPIAPPSWVPDPPPMDPGPSSEPSLVESKDRKANAHLILKLMCDSMGLRPYLRELLSAKDARGMTPFMLAVSGRAYPAAITILEAAQKIAKGETTSSEREDALFTEMICPPGTNPDDSPLYVLCCNDTCSFTWTGAEHINQDIFECRTCGLLESLCCCTECARVCHKGHDCKGEHLLLFLVQTVARQTVEHCQYRPPRIREDRNRKAANAEDSDMPDHDLEPPRFAQLALSASSKIGHLLPEEQVYLNQQNGTIRLDCFTHCLIVKCTADILLLDTLLGTLVKELQNKYTPGRREEAINVTMRFLRSVARVFVILSVEMASSKKKNNFIPQPIGKCKRVFQALLPYAVEELCNVAESLIVPVRMGIARPTAPFTLACTSIDAMQGSEELFSVEPLPPRPSPDQSSSSSQSQSSYIIRNPQQRHISQSQPVRGRDEEQDDIVSADVEEVEVVEGVAGEEDHHDEQEEQGEENAEAEGHHDEHDEDGSDMELDLLAAAETESDSESNHSNQDNASGRRSVVTAATAGSEAGASSVPAFFSEDDSQSNDSSDSDSSSSQSDDVDQETFMVDEPLERTTNSSHANSAAQAPRSMQWAVRNTQNQRTTSSAPSSTSAPAGKSEKTELFYFVFAASSTGLIYIDPTNLRRSGAISTSAAAAAAALEASNSSSYLTSASSLARAYSIVIRQISDLMGLIPKYNHLVYTQIPAAVKLTYQEAVNLQNYVEDKLIPTWNWMVSIMDSTEAQLRYGSALSSAGDPGHPSHPLHASQNSARRERMTAREEASLRTLEGRRRATLLSARQGMISARGDFLNYALSLMRSHNDEHSDVLPVLDVCSLKHVAYVFQALIYWIKAMNQQTILDTPQLERKRTRDLLELGLDNEDSEHENDEDTNQSSTLNEKDDDPVPAESGQNHAFFRRSDSMTFLGCIPPNPFEVSLAEAIPLADQPHLLQPNARKEDLFGRPSQGLYSSSYSTKGPTEVTVDRNCLEVLPTKMSYSANMKNVMSMQSRQKADDQTLPEVTESTKPGPSAHDLAAQLKSSLLAEIGLTEKLFGRVFMEDVGAEPGSILTELGGFEVKESKFRREMEKLRNQQSRDLALEVDRDRDLLIQQTMRQLNSHFGRRCTTTPMAVHRVKVTFKDEPGEGSGVARSFYTAVAQAFLSSEKLPNLDCIQNASKGMQTSNLMQRLRNRDRERERRSGGLRAGSRRDRDRPALEGNPSDDPDPLPAHRQALGERLYPRVQAMQPQESRKRHGSSRSVVDMELDDPEDGDDNAPLFYQPGKRGFYSPRPGKSTEARLNCFRNIGRILGLCLLQNELCPITLNRHVIKVLLGRKVNWHDFAFFDPVMYESLRQLILASQSGDAEAVFAAMDLAFAIDLCKEEGGGQVELVSGGVNIPVTPLNVYEYVRKYAEHRMLVVAEQPLHAMRKGLLDVLPKNSLEDLTAEDFRLLVNGCGEVNVQMLISFTSFNDESEETLEVELKETGVIYKSEALPILCKLRVLRPISDGNMKLIHTKRPSFEAETRDTNDRLFVESHTSASNGLVVTKENGSEVEDEPLLKANPHRFVIFPIQYPDIWKMYKQAQASFWTVEEVDLSKDLVHWDSLKPEEKFFISHVLAFFAASDGIVNENLVQRFSQEVQVPEARFFYGFQILIENVHSEMYSLLIETYIRDSKERDTLFNAIETMPCVKRKADWALQWISDRKSTFGERLVAFAAVEGIFFSGSFAAIYWLKKRGLMPGLTFSNELISRDEGLHCNFACLMFKSLVNKPSEERVKEILTSAVSIEQDFLTESLPVNLIGMNCTLMKQYIEFVADHLLADLGCSKVFKTGNPFDFMESISLEGKTNFFEKRVAEYQRMGVMSNTMDCTFTLDADF</sequence>
<evidence type="ECO:0000256" key="14">
    <source>
        <dbReference type="SAM" id="MobiDB-lite"/>
    </source>
</evidence>
<feature type="compositionally biased region" description="Low complexity" evidence="14">
    <location>
        <begin position="994"/>
        <end position="1011"/>
    </location>
</feature>
<dbReference type="SUPFAM" id="SSF56204">
    <property type="entry name" value="Hect, E3 ligase catalytic domain"/>
    <property type="match status" value="1"/>
</dbReference>
<feature type="compositionally biased region" description="Low complexity" evidence="14">
    <location>
        <begin position="1729"/>
        <end position="1739"/>
    </location>
</feature>
<dbReference type="FunFam" id="1.10.8.10:FF:000009">
    <property type="entry name" value="Putative E3 ubiquitin-protein ligase UBR5"/>
    <property type="match status" value="1"/>
</dbReference>
<feature type="region of interest" description="Disordered" evidence="14">
    <location>
        <begin position="2200"/>
        <end position="2234"/>
    </location>
</feature>
<dbReference type="InterPro" id="IPR033909">
    <property type="entry name" value="RNR_small"/>
</dbReference>
<feature type="compositionally biased region" description="Basic and acidic residues" evidence="14">
    <location>
        <begin position="433"/>
        <end position="442"/>
    </location>
</feature>
<dbReference type="Gene3D" id="3.30.2160.10">
    <property type="entry name" value="Hect, E3 ligase catalytic domain"/>
    <property type="match status" value="1"/>
</dbReference>
<keyword evidence="8" id="KW-0862">Zinc</keyword>
<comment type="caution">
    <text evidence="13">Lacks conserved residue(s) required for the propagation of feature annotation.</text>
</comment>
<dbReference type="PROSITE" id="PS00368">
    <property type="entry name" value="RIBORED_SMALL"/>
    <property type="match status" value="1"/>
</dbReference>
<feature type="region of interest" description="Disordered" evidence="14">
    <location>
        <begin position="1"/>
        <end position="37"/>
    </location>
</feature>
<feature type="compositionally biased region" description="Basic and acidic residues" evidence="14">
    <location>
        <begin position="2511"/>
        <end position="2521"/>
    </location>
</feature>
<dbReference type="SUPFAM" id="SSF57667">
    <property type="entry name" value="beta-beta-alpha zinc fingers"/>
    <property type="match status" value="1"/>
</dbReference>
<dbReference type="GO" id="GO:0005737">
    <property type="term" value="C:cytoplasm"/>
    <property type="evidence" value="ECO:0007669"/>
    <property type="project" value="TreeGrafter"/>
</dbReference>
<feature type="region of interest" description="Disordered" evidence="14">
    <location>
        <begin position="2073"/>
        <end position="2103"/>
    </location>
</feature>
<feature type="compositionally biased region" description="Low complexity" evidence="14">
    <location>
        <begin position="1928"/>
        <end position="1940"/>
    </location>
</feature>
<comment type="caution">
    <text evidence="17">The sequence shown here is derived from an EMBL/GenBank/DDBJ whole genome shotgun (WGS) entry which is preliminary data.</text>
</comment>
<dbReference type="PROSITE" id="PS50237">
    <property type="entry name" value="HECT"/>
    <property type="match status" value="1"/>
</dbReference>
<dbReference type="FunFam" id="3.30.2160.10:FF:000006">
    <property type="entry name" value="E3 ubiquitin-protein ligase UBR5 isoform X2"/>
    <property type="match status" value="1"/>
</dbReference>
<feature type="region of interest" description="Disordered" evidence="14">
    <location>
        <begin position="1781"/>
        <end position="1941"/>
    </location>
</feature>
<evidence type="ECO:0000256" key="5">
    <source>
        <dbReference type="ARBA" id="ARBA00022723"/>
    </source>
</evidence>
<dbReference type="EMBL" id="SCEB01214449">
    <property type="protein sequence ID" value="RXM35277.1"/>
    <property type="molecule type" value="Genomic_DNA"/>
</dbReference>
<dbReference type="GO" id="GO:0004748">
    <property type="term" value="F:ribonucleoside-diphosphate reductase activity, thioredoxin disulfide as acceptor"/>
    <property type="evidence" value="ECO:0007669"/>
    <property type="project" value="UniProtKB-EC"/>
</dbReference>
<feature type="domain" description="HECT" evidence="16">
    <location>
        <begin position="2551"/>
        <end position="2792"/>
    </location>
</feature>
<keyword evidence="5" id="KW-0479">Metal-binding</keyword>
<dbReference type="GO" id="GO:0034450">
    <property type="term" value="F:ubiquitin-ubiquitin ligase activity"/>
    <property type="evidence" value="ECO:0007669"/>
    <property type="project" value="TreeGrafter"/>
</dbReference>
<evidence type="ECO:0000256" key="1">
    <source>
        <dbReference type="ARBA" id="ARBA00001962"/>
    </source>
</evidence>
<dbReference type="FunFam" id="1.10.620.20:FF:000004">
    <property type="entry name" value="Ribonucleoside-diphosphate reductase subunit M2 B"/>
    <property type="match status" value="1"/>
</dbReference>
<dbReference type="InterPro" id="IPR000569">
    <property type="entry name" value="HECT_dom"/>
</dbReference>
<keyword evidence="6 12" id="KW-0863">Zinc-finger</keyword>
<proteinExistence type="inferred from homology"/>
<keyword evidence="9" id="KW-0560">Oxidoreductase</keyword>
<evidence type="ECO:0000256" key="13">
    <source>
        <dbReference type="PROSITE-ProRule" id="PRU00104"/>
    </source>
</evidence>
<dbReference type="Gene3D" id="3.90.1750.10">
    <property type="entry name" value="Hect, E3 ligase catalytic domains"/>
    <property type="match status" value="2"/>
</dbReference>
<evidence type="ECO:0000256" key="4">
    <source>
        <dbReference type="ARBA" id="ARBA00022679"/>
    </source>
</evidence>
<dbReference type="Gene3D" id="1.10.8.10">
    <property type="entry name" value="DNA helicase RuvA subunit, C-terminal domain"/>
    <property type="match status" value="1"/>
</dbReference>
<evidence type="ECO:0000256" key="6">
    <source>
        <dbReference type="ARBA" id="ARBA00022771"/>
    </source>
</evidence>
<dbReference type="GO" id="GO:0008270">
    <property type="term" value="F:zinc ion binding"/>
    <property type="evidence" value="ECO:0007669"/>
    <property type="project" value="UniProtKB-KW"/>
</dbReference>
<feature type="compositionally biased region" description="Polar residues" evidence="14">
    <location>
        <begin position="1831"/>
        <end position="1840"/>
    </location>
</feature>
<dbReference type="InterPro" id="IPR013087">
    <property type="entry name" value="Znf_C2H2_type"/>
</dbReference>
<dbReference type="Gene3D" id="2.130.10.30">
    <property type="entry name" value="Regulator of chromosome condensation 1/beta-lactamase-inhibitor protein II"/>
    <property type="match status" value="1"/>
</dbReference>
<feature type="domain" description="C2H2-type" evidence="15">
    <location>
        <begin position="324"/>
        <end position="350"/>
    </location>
</feature>
<keyword evidence="11" id="KW-0215">Deoxyribonucleotide synthesis</keyword>
<dbReference type="Proteomes" id="UP000289886">
    <property type="component" value="Unassembled WGS sequence"/>
</dbReference>
<evidence type="ECO:0000256" key="2">
    <source>
        <dbReference type="ARBA" id="ARBA00009303"/>
    </source>
</evidence>
<comment type="cofactor">
    <cofactor evidence="1">
        <name>Fe cation</name>
        <dbReference type="ChEBI" id="CHEBI:24875"/>
    </cofactor>
</comment>
<dbReference type="PANTHER" id="PTHR46276:SF1">
    <property type="entry name" value="E3 UBIQUITIN-PROTEIN LIGASE UBR5"/>
    <property type="match status" value="1"/>
</dbReference>
<feature type="compositionally biased region" description="Low complexity" evidence="14">
    <location>
        <begin position="1870"/>
        <end position="1883"/>
    </location>
</feature>
<feature type="region of interest" description="Disordered" evidence="14">
    <location>
        <begin position="992"/>
        <end position="1011"/>
    </location>
</feature>
<dbReference type="InterPro" id="IPR035983">
    <property type="entry name" value="Hect_E3_ubiquitin_ligase"/>
</dbReference>
<dbReference type="PROSITE" id="PS50157">
    <property type="entry name" value="ZINC_FINGER_C2H2_2"/>
    <property type="match status" value="1"/>
</dbReference>
<dbReference type="Gene3D" id="1.10.620.20">
    <property type="entry name" value="Ribonucleotide Reductase, subunit A"/>
    <property type="match status" value="1"/>
</dbReference>
<gene>
    <name evidence="17" type="ORF">EOD39_4205</name>
</gene>
<evidence type="ECO:0000256" key="11">
    <source>
        <dbReference type="ARBA" id="ARBA00023116"/>
    </source>
</evidence>
<dbReference type="FunFam" id="3.90.1750.10:FF:000011">
    <property type="entry name" value="E3 ubiquitin-protein ligase UBR5 isoform X1"/>
    <property type="match status" value="1"/>
</dbReference>
<dbReference type="InterPro" id="IPR024725">
    <property type="entry name" value="UBR5_UBA"/>
</dbReference>
<evidence type="ECO:0000256" key="3">
    <source>
        <dbReference type="ARBA" id="ARBA00012274"/>
    </source>
</evidence>
<evidence type="ECO:0000259" key="16">
    <source>
        <dbReference type="PROSITE" id="PS50237"/>
    </source>
</evidence>
<dbReference type="GO" id="GO:0043130">
    <property type="term" value="F:ubiquitin binding"/>
    <property type="evidence" value="ECO:0007669"/>
    <property type="project" value="InterPro"/>
</dbReference>
<feature type="region of interest" description="Disordered" evidence="14">
    <location>
        <begin position="2564"/>
        <end position="2595"/>
    </location>
</feature>
<name>A0A444UJA8_ACIRT</name>
<dbReference type="GO" id="GO:0000209">
    <property type="term" value="P:protein polyubiquitination"/>
    <property type="evidence" value="ECO:0007669"/>
    <property type="project" value="TreeGrafter"/>
</dbReference>
<dbReference type="Pfam" id="PF11547">
    <property type="entry name" value="E3_UbLigase_EDD"/>
    <property type="match status" value="1"/>
</dbReference>
<evidence type="ECO:0000256" key="9">
    <source>
        <dbReference type="ARBA" id="ARBA00023002"/>
    </source>
</evidence>
<dbReference type="InterPro" id="IPR009078">
    <property type="entry name" value="Ferritin-like_SF"/>
</dbReference>
<feature type="compositionally biased region" description="Polar residues" evidence="14">
    <location>
        <begin position="1899"/>
        <end position="1910"/>
    </location>
</feature>
<evidence type="ECO:0000256" key="12">
    <source>
        <dbReference type="PROSITE-ProRule" id="PRU00042"/>
    </source>
</evidence>
<evidence type="ECO:0000313" key="18">
    <source>
        <dbReference type="Proteomes" id="UP000289886"/>
    </source>
</evidence>
<dbReference type="Pfam" id="PF00632">
    <property type="entry name" value="HECT"/>
    <property type="match status" value="1"/>
</dbReference>
<dbReference type="CDD" id="cd01049">
    <property type="entry name" value="RNRR2"/>
    <property type="match status" value="1"/>
</dbReference>
<feature type="compositionally biased region" description="Basic and acidic residues" evidence="14">
    <location>
        <begin position="891"/>
        <end position="912"/>
    </location>
</feature>
<feature type="region of interest" description="Disordered" evidence="14">
    <location>
        <begin position="1307"/>
        <end position="1355"/>
    </location>
</feature>
<dbReference type="Gene3D" id="3.30.160.60">
    <property type="entry name" value="Classic Zinc Finger"/>
    <property type="match status" value="1"/>
</dbReference>
<keyword evidence="7 13" id="KW-0833">Ubl conjugation pathway</keyword>
<dbReference type="FunFam" id="2.130.10.30:FF:000007">
    <property type="entry name" value="E3 ubiquitin-protein ligase UBR5 isoform X2"/>
    <property type="match status" value="1"/>
</dbReference>
<dbReference type="GO" id="GO:0090263">
    <property type="term" value="P:positive regulation of canonical Wnt signaling pathway"/>
    <property type="evidence" value="ECO:0007669"/>
    <property type="project" value="TreeGrafter"/>
</dbReference>
<dbReference type="SUPFAM" id="SSF47240">
    <property type="entry name" value="Ferritin-like"/>
    <property type="match status" value="1"/>
</dbReference>
<evidence type="ECO:0000313" key="17">
    <source>
        <dbReference type="EMBL" id="RXM35277.1"/>
    </source>
</evidence>
<dbReference type="CDD" id="cd21572">
    <property type="entry name" value="KLF10_N"/>
    <property type="match status" value="1"/>
</dbReference>
<feature type="compositionally biased region" description="Pro residues" evidence="14">
    <location>
        <begin position="1325"/>
        <end position="1343"/>
    </location>
</feature>
<dbReference type="SMART" id="SM00396">
    <property type="entry name" value="ZnF_UBR1"/>
    <property type="match status" value="1"/>
</dbReference>
<dbReference type="InterPro" id="IPR003126">
    <property type="entry name" value="Znf_UBR"/>
</dbReference>
<feature type="compositionally biased region" description="Low complexity" evidence="14">
    <location>
        <begin position="1843"/>
        <end position="1859"/>
    </location>
</feature>
<dbReference type="GO" id="GO:0009263">
    <property type="term" value="P:deoxyribonucleotide biosynthetic process"/>
    <property type="evidence" value="ECO:0007669"/>
    <property type="project" value="UniProtKB-KW"/>
</dbReference>
<evidence type="ECO:0000256" key="10">
    <source>
        <dbReference type="ARBA" id="ARBA00023004"/>
    </source>
</evidence>
<dbReference type="GO" id="GO:0005634">
    <property type="term" value="C:nucleus"/>
    <property type="evidence" value="ECO:0007669"/>
    <property type="project" value="TreeGrafter"/>
</dbReference>
<accession>A0A444UJA8</accession>
<protein>
    <recommendedName>
        <fullName evidence="3">ribonucleoside-diphosphate reductase</fullName>
        <ecNumber evidence="3">1.17.4.1</ecNumber>
    </recommendedName>
</protein>
<dbReference type="FunFam" id="3.30.160.60:FF:000134">
    <property type="entry name" value="Krueppel-like factor 11"/>
    <property type="match status" value="1"/>
</dbReference>
<keyword evidence="10" id="KW-0408">Iron</keyword>
<dbReference type="PANTHER" id="PTHR46276">
    <property type="entry name" value="E3 UBIQUITIN-PROTEIN LIGASE UBR5"/>
    <property type="match status" value="1"/>
</dbReference>
<evidence type="ECO:0000256" key="8">
    <source>
        <dbReference type="ARBA" id="ARBA00022833"/>
    </source>
</evidence>
<feature type="compositionally biased region" description="Acidic residues" evidence="14">
    <location>
        <begin position="1807"/>
        <end position="1816"/>
    </location>
</feature>
<feature type="region of interest" description="Disordered" evidence="14">
    <location>
        <begin position="1717"/>
        <end position="1764"/>
    </location>
</feature>
<feature type="region of interest" description="Disordered" evidence="14">
    <location>
        <begin position="433"/>
        <end position="489"/>
    </location>
</feature>
<dbReference type="EC" id="1.17.4.1" evidence="3"/>
<dbReference type="InterPro" id="IPR012348">
    <property type="entry name" value="RNR-like"/>
</dbReference>
<feature type="region of interest" description="Disordered" evidence="14">
    <location>
        <begin position="2502"/>
        <end position="2551"/>
    </location>
</feature>
<dbReference type="PROSITE" id="PS00028">
    <property type="entry name" value="ZINC_FINGER_C2H2_1"/>
    <property type="match status" value="1"/>
</dbReference>
<feature type="compositionally biased region" description="Acidic residues" evidence="14">
    <location>
        <begin position="1790"/>
        <end position="1799"/>
    </location>
</feature>
<evidence type="ECO:0000256" key="7">
    <source>
        <dbReference type="ARBA" id="ARBA00022786"/>
    </source>
</evidence>
<evidence type="ECO:0000259" key="15">
    <source>
        <dbReference type="PROSITE" id="PS50157"/>
    </source>
</evidence>
<dbReference type="CDD" id="cd14423">
    <property type="entry name" value="CUE_UBR5"/>
    <property type="match status" value="1"/>
</dbReference>
<dbReference type="InterPro" id="IPR036236">
    <property type="entry name" value="Znf_C2H2_sf"/>
</dbReference>
<keyword evidence="4" id="KW-0808">Transferase</keyword>
<feature type="compositionally biased region" description="Acidic residues" evidence="14">
    <location>
        <begin position="2584"/>
        <end position="2594"/>
    </location>
</feature>